<evidence type="ECO:0000313" key="2">
    <source>
        <dbReference type="Proteomes" id="UP000053815"/>
    </source>
</evidence>
<dbReference type="EMBL" id="DF836332">
    <property type="protein sequence ID" value="GAN03549.1"/>
    <property type="molecule type" value="Genomic_DNA"/>
</dbReference>
<evidence type="ECO:0000313" key="1">
    <source>
        <dbReference type="EMBL" id="GAN03549.1"/>
    </source>
</evidence>
<gene>
    <name evidence="1" type="ORF">MAM1_0043c03004</name>
</gene>
<dbReference type="OrthoDB" id="2263377at2759"/>
<dbReference type="AlphaFoldDB" id="A0A0C9M8P8"/>
<dbReference type="Proteomes" id="UP000053815">
    <property type="component" value="Unassembled WGS sequence"/>
</dbReference>
<accession>A0A0C9M8P8</accession>
<name>A0A0C9M8P8_9FUNG</name>
<keyword evidence="2" id="KW-1185">Reference proteome</keyword>
<reference evidence="1" key="1">
    <citation type="submission" date="2014-09" db="EMBL/GenBank/DDBJ databases">
        <title>Draft genome sequence of an oleaginous Mucoromycotina fungus Mucor ambiguus NBRC6742.</title>
        <authorList>
            <person name="Takeda I."/>
            <person name="Yamane N."/>
            <person name="Morita T."/>
            <person name="Tamano K."/>
            <person name="Machida M."/>
            <person name="Baker S."/>
            <person name="Koike H."/>
        </authorList>
    </citation>
    <scope>NUCLEOTIDE SEQUENCE</scope>
    <source>
        <strain evidence="1">NBRC 6742</strain>
    </source>
</reference>
<sequence length="180" mass="20011">MTRINSNGAFKPDFLVYNIAKGTKCVFLVAKFKPTTEQDSYVELDLAMKSRMNKLITNSVAQPKTCGIHCEGEGLQTYVMDLSCAKLYRMTNLSKIKLFKHTNQISLMPNVLTHLVCLKAVTQETAVKAEAVTLYSCKHLKRHASNPPQSGSRQEMLCSSGCQRSKTSDQACSIVNLDLE</sequence>
<proteinExistence type="predicted"/>
<protein>
    <submittedName>
        <fullName evidence="1">Uncharacterized protein</fullName>
    </submittedName>
</protein>
<organism evidence="1">
    <name type="scientific">Mucor ambiguus</name>
    <dbReference type="NCBI Taxonomy" id="91626"/>
    <lineage>
        <taxon>Eukaryota</taxon>
        <taxon>Fungi</taxon>
        <taxon>Fungi incertae sedis</taxon>
        <taxon>Mucoromycota</taxon>
        <taxon>Mucoromycotina</taxon>
        <taxon>Mucoromycetes</taxon>
        <taxon>Mucorales</taxon>
        <taxon>Mucorineae</taxon>
        <taxon>Mucoraceae</taxon>
        <taxon>Mucor</taxon>
    </lineage>
</organism>